<name>A0A0K8P4V6_PISS1</name>
<evidence type="ECO:0000313" key="2">
    <source>
        <dbReference type="Proteomes" id="UP000037660"/>
    </source>
</evidence>
<proteinExistence type="predicted"/>
<dbReference type="EMBL" id="BBYR01000054">
    <property type="protein sequence ID" value="GAP37698.1"/>
    <property type="molecule type" value="Genomic_DNA"/>
</dbReference>
<reference evidence="2" key="1">
    <citation type="submission" date="2015-07" db="EMBL/GenBank/DDBJ databases">
        <title>Discovery of a poly(ethylene terephthalate assimilation.</title>
        <authorList>
            <person name="Yoshida S."/>
            <person name="Hiraga K."/>
            <person name="Takehana T."/>
            <person name="Taniguchi I."/>
            <person name="Yamaji H."/>
            <person name="Maeda Y."/>
            <person name="Toyohara K."/>
            <person name="Miyamoto K."/>
            <person name="Kimura Y."/>
            <person name="Oda K."/>
        </authorList>
    </citation>
    <scope>NUCLEOTIDE SEQUENCE [LARGE SCALE GENOMIC DNA]</scope>
    <source>
        <strain evidence="2">NBRC 110686 / TISTR 2288 / 201-F6</strain>
    </source>
</reference>
<evidence type="ECO:0000313" key="1">
    <source>
        <dbReference type="EMBL" id="GAP37698.1"/>
    </source>
</evidence>
<dbReference type="AlphaFoldDB" id="A0A0K8P4V6"/>
<reference evidence="1 2" key="2">
    <citation type="journal article" date="2016" name="Science">
        <title>A bacterium that degrades and assimilates poly(ethylene terephthalate).</title>
        <authorList>
            <person name="Yoshida S."/>
            <person name="Hiraga K."/>
            <person name="Takehana T."/>
            <person name="Taniguchi I."/>
            <person name="Yamaji H."/>
            <person name="Maeda Y."/>
            <person name="Toyohara K."/>
            <person name="Miyamoto K."/>
            <person name="Kimura Y."/>
            <person name="Oda K."/>
        </authorList>
    </citation>
    <scope>NUCLEOTIDE SEQUENCE [LARGE SCALE GENOMIC DNA]</scope>
    <source>
        <strain evidence="2">NBRC 110686 / TISTR 2288 / 201-F6</strain>
    </source>
</reference>
<keyword evidence="2" id="KW-1185">Reference proteome</keyword>
<comment type="caution">
    <text evidence="1">The sequence shown here is derived from an EMBL/GenBank/DDBJ whole genome shotgun (WGS) entry which is preliminary data.</text>
</comment>
<organism evidence="1 2">
    <name type="scientific">Piscinibacter sakaiensis</name>
    <name type="common">Ideonella sakaiensis</name>
    <dbReference type="NCBI Taxonomy" id="1547922"/>
    <lineage>
        <taxon>Bacteria</taxon>
        <taxon>Pseudomonadati</taxon>
        <taxon>Pseudomonadota</taxon>
        <taxon>Betaproteobacteria</taxon>
        <taxon>Burkholderiales</taxon>
        <taxon>Sphaerotilaceae</taxon>
        <taxon>Piscinibacter</taxon>
    </lineage>
</organism>
<protein>
    <submittedName>
        <fullName evidence="1">Uncharacterized protein</fullName>
    </submittedName>
</protein>
<gene>
    <name evidence="1" type="ORF">ISF6_3643</name>
</gene>
<sequence length="69" mass="7182">MIDRLFSLALLLCVLAGGTAAIGAELFARAEPAPTVVQLPRVLVTGRATPTIDAARLARDDSPDAPQAR</sequence>
<dbReference type="RefSeq" id="WP_054021614.1">
    <property type="nucleotide sequence ID" value="NZ_BBYR01000054.1"/>
</dbReference>
<dbReference type="Proteomes" id="UP000037660">
    <property type="component" value="Unassembled WGS sequence"/>
</dbReference>
<accession>A0A0K8P4V6</accession>